<feature type="compositionally biased region" description="Basic and acidic residues" evidence="1">
    <location>
        <begin position="362"/>
        <end position="372"/>
    </location>
</feature>
<dbReference type="PANTHER" id="PTHR11188">
    <property type="entry name" value="ARRESTIN DOMAIN CONTAINING PROTEIN"/>
    <property type="match status" value="1"/>
</dbReference>
<dbReference type="InterPro" id="IPR050357">
    <property type="entry name" value="Arrestin_domain-protein"/>
</dbReference>
<accession>G0V1U9</accession>
<sequence>MRSNSSKDVQAFRVLLESLAVYPGAPVRGVVEMLVVAPLNYSLVDVTIKGENSTQPVNSFGGFADGGRRSRVYYKQRVIVAGRPGKKSLEALVSKYSAGVESFSDDTGRGDFHPMSLLMDVGLAGVQTTGLLPGTYTFPFAVKLPDVLPPTYEYHSRRCLSRMRYSVTSTLQCGECVLSTATVRFAIKMPPLNEGKWLNGYIKTIPKFGGSVVLVHDIDSKTEEERWISEGCGPVTENLLMEHNLTQLEPSAVEDEPESRSMADNLSHCLPYKALVNPLATDFPRVFVNSWLGSFDENCNNEITREKTGEKGVSPNRDSQLSKSPTKEVNHVGGEGAVINATPCACDVTCRRPQSDEEPTESTERGSSHCKESANGGESSSPRSRRATPAEAKWEHHMRLPIMGFFHKGVVSIVLSFDRIVFVGGETAYFHGIVNNKKGISNIVGFTFSLITQHDMYLGVENHSSTVVHSQGSFNDVVKSGKSFRVPRLGLHIPNCVPSTLVTPCYSCRTFINTKLYFLYGPVTRTASVKTEVMIVNSFSSEENTVLSKGRWANYFTDPDQSKAHHDDMLSSYMLGGEMRVVNRNSGDAGRSHKPAPLRNRRITASREVAAPRPHLDFLNAVYYPNELNDYCSVELNPLGTYRNEHGSGEEDLFSD</sequence>
<evidence type="ECO:0000256" key="1">
    <source>
        <dbReference type="SAM" id="MobiDB-lite"/>
    </source>
</evidence>
<dbReference type="GO" id="GO:0005737">
    <property type="term" value="C:cytoplasm"/>
    <property type="evidence" value="ECO:0007669"/>
    <property type="project" value="TreeGrafter"/>
</dbReference>
<proteinExistence type="predicted"/>
<feature type="region of interest" description="Disordered" evidence="1">
    <location>
        <begin position="305"/>
        <end position="331"/>
    </location>
</feature>
<evidence type="ECO:0000313" key="2">
    <source>
        <dbReference type="EMBL" id="CCC95620.1"/>
    </source>
</evidence>
<dbReference type="EMBL" id="HE575324">
    <property type="protein sequence ID" value="CCC95620.1"/>
    <property type="molecule type" value="Genomic_DNA"/>
</dbReference>
<organism evidence="2">
    <name type="scientific">Trypanosoma congolense (strain IL3000)</name>
    <dbReference type="NCBI Taxonomy" id="1068625"/>
    <lineage>
        <taxon>Eukaryota</taxon>
        <taxon>Discoba</taxon>
        <taxon>Euglenozoa</taxon>
        <taxon>Kinetoplastea</taxon>
        <taxon>Metakinetoplastina</taxon>
        <taxon>Trypanosomatida</taxon>
        <taxon>Trypanosomatidae</taxon>
        <taxon>Trypanosoma</taxon>
        <taxon>Nannomonas</taxon>
    </lineage>
</organism>
<feature type="region of interest" description="Disordered" evidence="1">
    <location>
        <begin position="350"/>
        <end position="392"/>
    </location>
</feature>
<feature type="compositionally biased region" description="Basic residues" evidence="1">
    <location>
        <begin position="592"/>
        <end position="604"/>
    </location>
</feature>
<name>G0V1U9_TRYCI</name>
<dbReference type="AlphaFoldDB" id="G0V1U9"/>
<protein>
    <submittedName>
        <fullName evidence="2">Uncharacterized protein TCIL3000_11_11050</fullName>
    </submittedName>
</protein>
<reference evidence="2" key="1">
    <citation type="journal article" date="2012" name="Proc. Natl. Acad. Sci. U.S.A.">
        <title>Antigenic diversity is generated by distinct evolutionary mechanisms in African trypanosome species.</title>
        <authorList>
            <person name="Jackson A.P."/>
            <person name="Berry A."/>
            <person name="Aslett M."/>
            <person name="Allison H.C."/>
            <person name="Burton P."/>
            <person name="Vavrova-Anderson J."/>
            <person name="Brown R."/>
            <person name="Browne H."/>
            <person name="Corton N."/>
            <person name="Hauser H."/>
            <person name="Gamble J."/>
            <person name="Gilderthorp R."/>
            <person name="Marcello L."/>
            <person name="McQuillan J."/>
            <person name="Otto T.D."/>
            <person name="Quail M.A."/>
            <person name="Sanders M.J."/>
            <person name="van Tonder A."/>
            <person name="Ginger M.L."/>
            <person name="Field M.C."/>
            <person name="Barry J.D."/>
            <person name="Hertz-Fowler C."/>
            <person name="Berriman M."/>
        </authorList>
    </citation>
    <scope>NUCLEOTIDE SEQUENCE</scope>
    <source>
        <strain evidence="2">IL3000</strain>
    </source>
</reference>
<gene>
    <name evidence="2" type="ORF">TCIL3000_11_11050</name>
</gene>
<dbReference type="GO" id="GO:0015031">
    <property type="term" value="P:protein transport"/>
    <property type="evidence" value="ECO:0007669"/>
    <property type="project" value="TreeGrafter"/>
</dbReference>
<dbReference type="InterPro" id="IPR014752">
    <property type="entry name" value="Arrestin-like_C"/>
</dbReference>
<dbReference type="VEuPathDB" id="TriTrypDB:TcIL3000.11.11050"/>
<feature type="region of interest" description="Disordered" evidence="1">
    <location>
        <begin position="585"/>
        <end position="606"/>
    </location>
</feature>
<dbReference type="PANTHER" id="PTHR11188:SF17">
    <property type="entry name" value="FI21816P1"/>
    <property type="match status" value="1"/>
</dbReference>
<dbReference type="Gene3D" id="2.60.40.640">
    <property type="match status" value="2"/>
</dbReference>